<dbReference type="GO" id="GO:0005789">
    <property type="term" value="C:endoplasmic reticulum membrane"/>
    <property type="evidence" value="ECO:0007669"/>
    <property type="project" value="UniProtKB-SubCell"/>
</dbReference>
<dbReference type="GO" id="GO:0030134">
    <property type="term" value="C:COPII-coated ER to Golgi transport vesicle"/>
    <property type="evidence" value="ECO:0007669"/>
    <property type="project" value="TreeGrafter"/>
</dbReference>
<evidence type="ECO:0000313" key="9">
    <source>
        <dbReference type="Proteomes" id="UP000034164"/>
    </source>
</evidence>
<evidence type="ECO:0000256" key="3">
    <source>
        <dbReference type="ARBA" id="ARBA00022989"/>
    </source>
</evidence>
<dbReference type="InterPro" id="IPR012936">
    <property type="entry name" value="Erv_C"/>
</dbReference>
<dbReference type="GO" id="GO:0033116">
    <property type="term" value="C:endoplasmic reticulum-Golgi intermediate compartment membrane"/>
    <property type="evidence" value="ECO:0007669"/>
    <property type="project" value="UniProtKB-SubCell"/>
</dbReference>
<gene>
    <name evidence="8" type="ORF">EMCG_01391</name>
</gene>
<evidence type="ECO:0000313" key="8">
    <source>
        <dbReference type="EMBL" id="KKZ64512.1"/>
    </source>
</evidence>
<keyword evidence="4 5" id="KW-0472">Membrane</keyword>
<dbReference type="VEuPathDB" id="FungiDB:EMCG_01391"/>
<dbReference type="Proteomes" id="UP000034164">
    <property type="component" value="Unassembled WGS sequence"/>
</dbReference>
<keyword evidence="5" id="KW-0931">ER-Golgi transport</keyword>
<evidence type="ECO:0000256" key="4">
    <source>
        <dbReference type="ARBA" id="ARBA00023136"/>
    </source>
</evidence>
<dbReference type="Pfam" id="PF07970">
    <property type="entry name" value="COPIIcoated_ERV"/>
    <property type="match status" value="1"/>
</dbReference>
<dbReference type="PANTHER" id="PTHR10984">
    <property type="entry name" value="ENDOPLASMIC RETICULUM-GOLGI INTERMEDIATE COMPARTMENT PROTEIN"/>
    <property type="match status" value="1"/>
</dbReference>
<dbReference type="PANTHER" id="PTHR10984:SF81">
    <property type="entry name" value="ER-DERIVED VESICLES PROTEIN ERV41"/>
    <property type="match status" value="1"/>
</dbReference>
<proteinExistence type="inferred from homology"/>
<comment type="caution">
    <text evidence="5">Lacks conserved residue(s) required for the propagation of feature annotation.</text>
</comment>
<name>A0A0G2I1P9_9EURO</name>
<keyword evidence="5" id="KW-0333">Golgi apparatus</keyword>
<comment type="function">
    <text evidence="5">Plays a role in transport between endoplasmic reticulum and Golgi.</text>
</comment>
<evidence type="ECO:0000256" key="1">
    <source>
        <dbReference type="ARBA" id="ARBA00004370"/>
    </source>
</evidence>
<dbReference type="Pfam" id="PF13850">
    <property type="entry name" value="ERGIC_N"/>
    <property type="match status" value="1"/>
</dbReference>
<evidence type="ECO:0000256" key="2">
    <source>
        <dbReference type="ARBA" id="ARBA00022692"/>
    </source>
</evidence>
<reference evidence="9" key="1">
    <citation type="journal article" date="2015" name="PLoS Genet.">
        <title>The dynamic genome and transcriptome of the human fungal pathogen Blastomyces and close relative Emmonsia.</title>
        <authorList>
            <person name="Munoz J.F."/>
            <person name="Gauthier G.M."/>
            <person name="Desjardins C.A."/>
            <person name="Gallo J.E."/>
            <person name="Holder J."/>
            <person name="Sullivan T.D."/>
            <person name="Marty A.J."/>
            <person name="Carmen J.C."/>
            <person name="Chen Z."/>
            <person name="Ding L."/>
            <person name="Gujja S."/>
            <person name="Magrini V."/>
            <person name="Misas E."/>
            <person name="Mitreva M."/>
            <person name="Priest M."/>
            <person name="Saif S."/>
            <person name="Whiston E.A."/>
            <person name="Young S."/>
            <person name="Zeng Q."/>
            <person name="Goldman W.E."/>
            <person name="Mardis E.R."/>
            <person name="Taylor J.W."/>
            <person name="McEwen J.G."/>
            <person name="Clay O.K."/>
            <person name="Klein B.S."/>
            <person name="Cuomo C.A."/>
        </authorList>
    </citation>
    <scope>NUCLEOTIDE SEQUENCE [LARGE SCALE GENOMIC DNA]</scope>
    <source>
        <strain evidence="9">UAMH 3008</strain>
    </source>
</reference>
<comment type="caution">
    <text evidence="8">The sequence shown here is derived from an EMBL/GenBank/DDBJ whole genome shotgun (WGS) entry which is preliminary data.</text>
</comment>
<dbReference type="GO" id="GO:0006888">
    <property type="term" value="P:endoplasmic reticulum to Golgi vesicle-mediated transport"/>
    <property type="evidence" value="ECO:0007669"/>
    <property type="project" value="UniProtKB-UniRule"/>
</dbReference>
<dbReference type="GO" id="GO:0006890">
    <property type="term" value="P:retrograde vesicle-mediated transport, Golgi to endoplasmic reticulum"/>
    <property type="evidence" value="ECO:0007669"/>
    <property type="project" value="TreeGrafter"/>
</dbReference>
<dbReference type="EMBL" id="LCZI01000780">
    <property type="protein sequence ID" value="KKZ64512.1"/>
    <property type="molecule type" value="Genomic_DNA"/>
</dbReference>
<evidence type="ECO:0000256" key="5">
    <source>
        <dbReference type="RuleBase" id="RU369013"/>
    </source>
</evidence>
<sequence>MNGFAKHTLDDGAFGEKPGVASSLRTFDAFPKTKPTYTSSTRRGGQWTIIVFALCALLSINELRTWHRGVENHHFSVEKGVSRELQMNLDIVVAMPCDALRINVQDAAGDRILASDLLDKQPTSWAAWNRELNWVSSGGSREYQKLDEEDAVRLMEQEEDVHVGHALGEARRSYRRKFPKGPKLNRGENADSCRIYGSLEGNKVQGDFHITARGHGYFEFGEHLDHNSFNFSHMITELSFGPHYSTLLNPLDKTISTTPVNFYKYQYYMSIVPTIFTRAGVVDPYSQPLPDPSTITNSQRKNTIFTNQYAVTSRSRELPNTQYHVPGIFFKYNIEPILLVVSEERGSLLALLVRLVNVMAGVVVTGGWLFQISTWAMEILKKRKRMSEGVLNGRVAGDEDE</sequence>
<dbReference type="InterPro" id="IPR045888">
    <property type="entry name" value="Erv"/>
</dbReference>
<feature type="domain" description="Endoplasmic reticulum vesicle transporter N-terminal" evidence="7">
    <location>
        <begin position="24"/>
        <end position="112"/>
    </location>
</feature>
<evidence type="ECO:0000259" key="6">
    <source>
        <dbReference type="Pfam" id="PF07970"/>
    </source>
</evidence>
<feature type="transmembrane region" description="Helical" evidence="5">
    <location>
        <begin position="348"/>
        <end position="376"/>
    </location>
</feature>
<keyword evidence="3 5" id="KW-1133">Transmembrane helix</keyword>
<dbReference type="InterPro" id="IPR039542">
    <property type="entry name" value="Erv_N"/>
</dbReference>
<keyword evidence="5" id="KW-0256">Endoplasmic reticulum</keyword>
<comment type="similarity">
    <text evidence="5">Belongs to the ERGIC family.</text>
</comment>
<keyword evidence="5" id="KW-0813">Transport</keyword>
<dbReference type="GO" id="GO:0000139">
    <property type="term" value="C:Golgi membrane"/>
    <property type="evidence" value="ECO:0007669"/>
    <property type="project" value="UniProtKB-SubCell"/>
</dbReference>
<organism evidence="8 9">
    <name type="scientific">[Emmonsia] crescens</name>
    <dbReference type="NCBI Taxonomy" id="73230"/>
    <lineage>
        <taxon>Eukaryota</taxon>
        <taxon>Fungi</taxon>
        <taxon>Dikarya</taxon>
        <taxon>Ascomycota</taxon>
        <taxon>Pezizomycotina</taxon>
        <taxon>Eurotiomycetes</taxon>
        <taxon>Eurotiomycetidae</taxon>
        <taxon>Onygenales</taxon>
        <taxon>Ajellomycetaceae</taxon>
        <taxon>Emergomyces</taxon>
    </lineage>
</organism>
<feature type="domain" description="Endoplasmic reticulum vesicle transporter C-terminal" evidence="6">
    <location>
        <begin position="188"/>
        <end position="367"/>
    </location>
</feature>
<protein>
    <recommendedName>
        <fullName evidence="5">Endoplasmic reticulum-Golgi intermediate compartment protein</fullName>
    </recommendedName>
</protein>
<accession>A0A0G2I1P9</accession>
<keyword evidence="2 5" id="KW-0812">Transmembrane</keyword>
<comment type="subcellular location">
    <subcellularLocation>
        <location evidence="5">Endoplasmic reticulum membrane</location>
        <topology evidence="5">Multi-pass membrane protein</topology>
    </subcellularLocation>
    <subcellularLocation>
        <location evidence="5">Endoplasmic reticulum-Golgi intermediate compartment membrane</location>
        <topology evidence="5">Multi-pass membrane protein</topology>
    </subcellularLocation>
    <subcellularLocation>
        <location evidence="5">Golgi apparatus membrane</location>
        <topology evidence="5">Multi-pass membrane protein</topology>
    </subcellularLocation>
    <subcellularLocation>
        <location evidence="1">Membrane</location>
    </subcellularLocation>
</comment>
<evidence type="ECO:0000259" key="7">
    <source>
        <dbReference type="Pfam" id="PF13850"/>
    </source>
</evidence>
<dbReference type="AlphaFoldDB" id="A0A0G2I1P9"/>
<dbReference type="OrthoDB" id="5541786at2759"/>